<dbReference type="PANTHER" id="PTHR39188">
    <property type="entry name" value="MEMBRANE-ASSOCIATED ZINC METALLOPROTEASE M50B"/>
    <property type="match status" value="1"/>
</dbReference>
<proteinExistence type="inferred from homology"/>
<dbReference type="GO" id="GO:0008237">
    <property type="term" value="F:metallopeptidase activity"/>
    <property type="evidence" value="ECO:0007669"/>
    <property type="project" value="UniProtKB-KW"/>
</dbReference>
<reference evidence="14" key="1">
    <citation type="submission" date="2020-10" db="EMBL/GenBank/DDBJ databases">
        <authorList>
            <person name="Gilroy R."/>
        </authorList>
    </citation>
    <scope>NUCLEOTIDE SEQUENCE</scope>
    <source>
        <strain evidence="14">11687</strain>
    </source>
</reference>
<comment type="caution">
    <text evidence="14">The sequence shown here is derived from an EMBL/GenBank/DDBJ whole genome shotgun (WGS) entry which is preliminary data.</text>
</comment>
<evidence type="ECO:0000256" key="11">
    <source>
        <dbReference type="ARBA" id="ARBA00023136"/>
    </source>
</evidence>
<organism evidence="14 15">
    <name type="scientific">Candidatus Scatosoma pullistercoris</name>
    <dbReference type="NCBI Taxonomy" id="2840934"/>
    <lineage>
        <taxon>Bacteria</taxon>
        <taxon>Bacillati</taxon>
        <taxon>Bacillota</taxon>
        <taxon>Clostridia</taxon>
        <taxon>Candidatus Scatosoma</taxon>
    </lineage>
</organism>
<feature type="transmembrane region" description="Helical" evidence="12">
    <location>
        <begin position="72"/>
        <end position="95"/>
    </location>
</feature>
<dbReference type="Proteomes" id="UP000824081">
    <property type="component" value="Unassembled WGS sequence"/>
</dbReference>
<evidence type="ECO:0000313" key="14">
    <source>
        <dbReference type="EMBL" id="HIU59637.1"/>
    </source>
</evidence>
<dbReference type="InterPro" id="IPR008915">
    <property type="entry name" value="Peptidase_M50"/>
</dbReference>
<protein>
    <submittedName>
        <fullName evidence="14">Site-2 protease family protein</fullName>
    </submittedName>
</protein>
<sequence>MHPLFLLLGVYYSFVGRLPVFLLGTLVALQHECAHAFAAAKLGYKLNRVVLMPYGAVIDGDLGGIGFRDEMFVAVWGPLCNLFTAAGFAALWWFFPDTYAFTDTACFVSLAIAAVNLLPAYPLDGGRVLRCALCLHMPPKRAERICRGITLAFAATLLAVFVAQCVKKTPNFTLPAFALFLAVGAFGNAKADEAKYVKINFSSKDAFRRGVEIRRVAVTADCTLKRAVGFVERDKYLILDVYDREENYLGEIRQNELAELFFSAGIYQTLGEFL</sequence>
<evidence type="ECO:0000256" key="12">
    <source>
        <dbReference type="SAM" id="Phobius"/>
    </source>
</evidence>
<keyword evidence="11 12" id="KW-0472">Membrane</keyword>
<dbReference type="PANTHER" id="PTHR39188:SF3">
    <property type="entry name" value="STAGE IV SPORULATION PROTEIN FB"/>
    <property type="match status" value="1"/>
</dbReference>
<feature type="transmembrane region" description="Helical" evidence="12">
    <location>
        <begin position="144"/>
        <end position="166"/>
    </location>
</feature>
<evidence type="ECO:0000256" key="9">
    <source>
        <dbReference type="ARBA" id="ARBA00022989"/>
    </source>
</evidence>
<evidence type="ECO:0000256" key="4">
    <source>
        <dbReference type="ARBA" id="ARBA00022670"/>
    </source>
</evidence>
<evidence type="ECO:0000256" key="8">
    <source>
        <dbReference type="ARBA" id="ARBA00022833"/>
    </source>
</evidence>
<keyword evidence="9 12" id="KW-1133">Transmembrane helix</keyword>
<reference evidence="14" key="2">
    <citation type="journal article" date="2021" name="PeerJ">
        <title>Extensive microbial diversity within the chicken gut microbiome revealed by metagenomics and culture.</title>
        <authorList>
            <person name="Gilroy R."/>
            <person name="Ravi A."/>
            <person name="Getino M."/>
            <person name="Pursley I."/>
            <person name="Horton D.L."/>
            <person name="Alikhan N.F."/>
            <person name="Baker D."/>
            <person name="Gharbi K."/>
            <person name="Hall N."/>
            <person name="Watson M."/>
            <person name="Adriaenssens E.M."/>
            <person name="Foster-Nyarko E."/>
            <person name="Jarju S."/>
            <person name="Secka A."/>
            <person name="Antonio M."/>
            <person name="Oren A."/>
            <person name="Chaudhuri R.R."/>
            <person name="La Ragione R."/>
            <person name="Hildebrand F."/>
            <person name="Pallen M.J."/>
        </authorList>
    </citation>
    <scope>NUCLEOTIDE SEQUENCE</scope>
    <source>
        <strain evidence="14">11687</strain>
    </source>
</reference>
<dbReference type="AlphaFoldDB" id="A0A9D1MGH1"/>
<dbReference type="EMBL" id="DVMZ01000164">
    <property type="protein sequence ID" value="HIU59637.1"/>
    <property type="molecule type" value="Genomic_DNA"/>
</dbReference>
<evidence type="ECO:0000256" key="10">
    <source>
        <dbReference type="ARBA" id="ARBA00023049"/>
    </source>
</evidence>
<comment type="cofactor">
    <cofactor evidence="1">
        <name>Zn(2+)</name>
        <dbReference type="ChEBI" id="CHEBI:29105"/>
    </cofactor>
</comment>
<evidence type="ECO:0000256" key="7">
    <source>
        <dbReference type="ARBA" id="ARBA00022801"/>
    </source>
</evidence>
<keyword evidence="7" id="KW-0378">Hydrolase</keyword>
<keyword evidence="4 14" id="KW-0645">Protease</keyword>
<evidence type="ECO:0000313" key="15">
    <source>
        <dbReference type="Proteomes" id="UP000824081"/>
    </source>
</evidence>
<feature type="transmembrane region" description="Helical" evidence="12">
    <location>
        <begin position="6"/>
        <end position="29"/>
    </location>
</feature>
<evidence type="ECO:0000256" key="5">
    <source>
        <dbReference type="ARBA" id="ARBA00022692"/>
    </source>
</evidence>
<evidence type="ECO:0000256" key="2">
    <source>
        <dbReference type="ARBA" id="ARBA00004141"/>
    </source>
</evidence>
<comment type="subcellular location">
    <subcellularLocation>
        <location evidence="2">Membrane</location>
        <topology evidence="2">Multi-pass membrane protein</topology>
    </subcellularLocation>
</comment>
<dbReference type="GO" id="GO:0006508">
    <property type="term" value="P:proteolysis"/>
    <property type="evidence" value="ECO:0007669"/>
    <property type="project" value="UniProtKB-KW"/>
</dbReference>
<evidence type="ECO:0000256" key="6">
    <source>
        <dbReference type="ARBA" id="ARBA00022723"/>
    </source>
</evidence>
<feature type="transmembrane region" description="Helical" evidence="12">
    <location>
        <begin position="101"/>
        <end position="123"/>
    </location>
</feature>
<keyword evidence="10" id="KW-0482">Metalloprotease</keyword>
<comment type="similarity">
    <text evidence="3">Belongs to the peptidase M50B family.</text>
</comment>
<evidence type="ECO:0000256" key="1">
    <source>
        <dbReference type="ARBA" id="ARBA00001947"/>
    </source>
</evidence>
<keyword evidence="8" id="KW-0862">Zinc</keyword>
<accession>A0A9D1MGH1</accession>
<gene>
    <name evidence="14" type="ORF">IAC57_05975</name>
</gene>
<feature type="transmembrane region" description="Helical" evidence="12">
    <location>
        <begin position="172"/>
        <end position="189"/>
    </location>
</feature>
<evidence type="ECO:0000256" key="3">
    <source>
        <dbReference type="ARBA" id="ARBA00007931"/>
    </source>
</evidence>
<feature type="domain" description="Peptidase M50" evidence="13">
    <location>
        <begin position="101"/>
        <end position="155"/>
    </location>
</feature>
<keyword evidence="5 12" id="KW-0812">Transmembrane</keyword>
<name>A0A9D1MGH1_9FIRM</name>
<evidence type="ECO:0000259" key="13">
    <source>
        <dbReference type="Pfam" id="PF02163"/>
    </source>
</evidence>
<dbReference type="Pfam" id="PF02163">
    <property type="entry name" value="Peptidase_M50"/>
    <property type="match status" value="1"/>
</dbReference>
<dbReference type="GO" id="GO:0046872">
    <property type="term" value="F:metal ion binding"/>
    <property type="evidence" value="ECO:0007669"/>
    <property type="project" value="UniProtKB-KW"/>
</dbReference>
<dbReference type="GO" id="GO:0016020">
    <property type="term" value="C:membrane"/>
    <property type="evidence" value="ECO:0007669"/>
    <property type="project" value="UniProtKB-SubCell"/>
</dbReference>
<keyword evidence="6" id="KW-0479">Metal-binding</keyword>